<feature type="signal peptide" evidence="1">
    <location>
        <begin position="1"/>
        <end position="26"/>
    </location>
</feature>
<dbReference type="OrthoDB" id="9937376at2"/>
<dbReference type="STRING" id="1219077.VAZ01S_028_00650"/>
<reference evidence="2 3" key="1">
    <citation type="submission" date="2013-09" db="EMBL/GenBank/DDBJ databases">
        <title>Whole genome shotgun sequence of Vibrio azureus NBRC 104587.</title>
        <authorList>
            <person name="Isaki S."/>
            <person name="Hosoyama A."/>
            <person name="Numata M."/>
            <person name="Hashimoto M."/>
            <person name="Hosoyama Y."/>
            <person name="Tsuchikane K."/>
            <person name="Noguchi M."/>
            <person name="Hirakata S."/>
            <person name="Ichikawa N."/>
            <person name="Ohji S."/>
            <person name="Yamazoe A."/>
            <person name="Fujita N."/>
        </authorList>
    </citation>
    <scope>NUCLEOTIDE SEQUENCE [LARGE SCALE GENOMIC DNA]</scope>
    <source>
        <strain evidence="2 3">NBRC 104587</strain>
    </source>
</reference>
<evidence type="ECO:0000313" key="2">
    <source>
        <dbReference type="EMBL" id="GAD75711.1"/>
    </source>
</evidence>
<comment type="caution">
    <text evidence="2">The sequence shown here is derived from an EMBL/GenBank/DDBJ whole genome shotgun (WGS) entry which is preliminary data.</text>
</comment>
<evidence type="ECO:0000313" key="3">
    <source>
        <dbReference type="Proteomes" id="UP000016567"/>
    </source>
</evidence>
<proteinExistence type="predicted"/>
<keyword evidence="1" id="KW-0732">Signal</keyword>
<gene>
    <name evidence="2" type="ORF">VAZ01S_028_00650</name>
</gene>
<evidence type="ECO:0000256" key="1">
    <source>
        <dbReference type="SAM" id="SignalP"/>
    </source>
</evidence>
<accession>U3A6R7</accession>
<sequence length="146" mass="16766">MFLRFKKSGVLLMAFMVFLGATMLKATEPSEVCYHLNAQFLSDSGANFAYSVDVLSNGKLLLETELSANGQHYQYSRLFEYSHIKSNTFIIHEVGRRSDESRDIEPFLKFDFFKSLQEVELFKPSAEVVLARSESRYLYLHSSQAL</sequence>
<keyword evidence="3" id="KW-1185">Reference proteome</keyword>
<protein>
    <submittedName>
        <fullName evidence="2">Uncharacterized protein</fullName>
    </submittedName>
</protein>
<organism evidence="2 3">
    <name type="scientific">Vibrio azureus NBRC 104587</name>
    <dbReference type="NCBI Taxonomy" id="1219077"/>
    <lineage>
        <taxon>Bacteria</taxon>
        <taxon>Pseudomonadati</taxon>
        <taxon>Pseudomonadota</taxon>
        <taxon>Gammaproteobacteria</taxon>
        <taxon>Vibrionales</taxon>
        <taxon>Vibrionaceae</taxon>
        <taxon>Vibrio</taxon>
    </lineage>
</organism>
<dbReference type="EMBL" id="BATL01000028">
    <property type="protein sequence ID" value="GAD75711.1"/>
    <property type="molecule type" value="Genomic_DNA"/>
</dbReference>
<dbReference type="AlphaFoldDB" id="U3A6R7"/>
<dbReference type="Proteomes" id="UP000016567">
    <property type="component" value="Unassembled WGS sequence"/>
</dbReference>
<name>U3A6R7_9VIBR</name>
<dbReference type="RefSeq" id="WP_021709467.1">
    <property type="nucleotide sequence ID" value="NZ_BAOB01000113.1"/>
</dbReference>
<feature type="chain" id="PRO_5004639144" evidence="1">
    <location>
        <begin position="27"/>
        <end position="146"/>
    </location>
</feature>